<comment type="caution">
    <text evidence="2">The sequence shown here is derived from an EMBL/GenBank/DDBJ whole genome shotgun (WGS) entry which is preliminary data.</text>
</comment>
<evidence type="ECO:0000313" key="3">
    <source>
        <dbReference type="Proteomes" id="UP000886523"/>
    </source>
</evidence>
<evidence type="ECO:0000256" key="1">
    <source>
        <dbReference type="SAM" id="MobiDB-lite"/>
    </source>
</evidence>
<keyword evidence="3" id="KW-1185">Reference proteome</keyword>
<evidence type="ECO:0000313" key="2">
    <source>
        <dbReference type="EMBL" id="KAF9515780.1"/>
    </source>
</evidence>
<feature type="region of interest" description="Disordered" evidence="1">
    <location>
        <begin position="43"/>
        <end position="64"/>
    </location>
</feature>
<proteinExistence type="predicted"/>
<dbReference type="AlphaFoldDB" id="A0A9P6B1I2"/>
<name>A0A9P6B1I2_9AGAM</name>
<dbReference type="Proteomes" id="UP000886523">
    <property type="component" value="Unassembled WGS sequence"/>
</dbReference>
<protein>
    <submittedName>
        <fullName evidence="2">Uncharacterized protein</fullName>
    </submittedName>
</protein>
<feature type="compositionally biased region" description="Basic and acidic residues" evidence="1">
    <location>
        <begin position="55"/>
        <end position="64"/>
    </location>
</feature>
<sequence length="132" mass="15164">MLIVDILKVAHAWAHQRCQRTVVMARGRGLEWVMMMVEEKGESGLYEGNDDDQNADDHSKDDKNPMTEFWGIAMVKQQESKCRFRFQELVFVQEVVRVHKRIGVQRKGRHSSNEIPLVINQLLTCGHGTCGV</sequence>
<dbReference type="EMBL" id="MU128946">
    <property type="protein sequence ID" value="KAF9515780.1"/>
    <property type="molecule type" value="Genomic_DNA"/>
</dbReference>
<reference evidence="2" key="1">
    <citation type="journal article" date="2020" name="Nat. Commun.">
        <title>Large-scale genome sequencing of mycorrhizal fungi provides insights into the early evolution of symbiotic traits.</title>
        <authorList>
            <person name="Miyauchi S."/>
            <person name="Kiss E."/>
            <person name="Kuo A."/>
            <person name="Drula E."/>
            <person name="Kohler A."/>
            <person name="Sanchez-Garcia M."/>
            <person name="Morin E."/>
            <person name="Andreopoulos B."/>
            <person name="Barry K.W."/>
            <person name="Bonito G."/>
            <person name="Buee M."/>
            <person name="Carver A."/>
            <person name="Chen C."/>
            <person name="Cichocki N."/>
            <person name="Clum A."/>
            <person name="Culley D."/>
            <person name="Crous P.W."/>
            <person name="Fauchery L."/>
            <person name="Girlanda M."/>
            <person name="Hayes R.D."/>
            <person name="Keri Z."/>
            <person name="LaButti K."/>
            <person name="Lipzen A."/>
            <person name="Lombard V."/>
            <person name="Magnuson J."/>
            <person name="Maillard F."/>
            <person name="Murat C."/>
            <person name="Nolan M."/>
            <person name="Ohm R.A."/>
            <person name="Pangilinan J."/>
            <person name="Pereira M.F."/>
            <person name="Perotto S."/>
            <person name="Peter M."/>
            <person name="Pfister S."/>
            <person name="Riley R."/>
            <person name="Sitrit Y."/>
            <person name="Stielow J.B."/>
            <person name="Szollosi G."/>
            <person name="Zifcakova L."/>
            <person name="Stursova M."/>
            <person name="Spatafora J.W."/>
            <person name="Tedersoo L."/>
            <person name="Vaario L.M."/>
            <person name="Yamada A."/>
            <person name="Yan M."/>
            <person name="Wang P."/>
            <person name="Xu J."/>
            <person name="Bruns T."/>
            <person name="Baldrian P."/>
            <person name="Vilgalys R."/>
            <person name="Dunand C."/>
            <person name="Henrissat B."/>
            <person name="Grigoriev I.V."/>
            <person name="Hibbett D."/>
            <person name="Nagy L.G."/>
            <person name="Martin F.M."/>
        </authorList>
    </citation>
    <scope>NUCLEOTIDE SEQUENCE</scope>
    <source>
        <strain evidence="2">UP504</strain>
    </source>
</reference>
<accession>A0A9P6B1I2</accession>
<organism evidence="2 3">
    <name type="scientific">Hydnum rufescens UP504</name>
    <dbReference type="NCBI Taxonomy" id="1448309"/>
    <lineage>
        <taxon>Eukaryota</taxon>
        <taxon>Fungi</taxon>
        <taxon>Dikarya</taxon>
        <taxon>Basidiomycota</taxon>
        <taxon>Agaricomycotina</taxon>
        <taxon>Agaricomycetes</taxon>
        <taxon>Cantharellales</taxon>
        <taxon>Hydnaceae</taxon>
        <taxon>Hydnum</taxon>
    </lineage>
</organism>
<gene>
    <name evidence="2" type="ORF">BS47DRAFT_1360745</name>
</gene>